<dbReference type="SUPFAM" id="SSF102405">
    <property type="entry name" value="MCP/YpsA-like"/>
    <property type="match status" value="1"/>
</dbReference>
<reference evidence="3 4" key="1">
    <citation type="submission" date="2023-03" db="EMBL/GenBank/DDBJ databases">
        <title>Novel Species.</title>
        <authorList>
            <person name="Ma S."/>
        </authorList>
    </citation>
    <scope>NUCLEOTIDE SEQUENCE [LARGE SCALE GENOMIC DNA]</scope>
    <source>
        <strain evidence="3 4">B11</strain>
    </source>
</reference>
<evidence type="ECO:0000313" key="3">
    <source>
        <dbReference type="EMBL" id="WZL75219.1"/>
    </source>
</evidence>
<keyword evidence="4" id="KW-1185">Reference proteome</keyword>
<dbReference type="SUPFAM" id="SSF47781">
    <property type="entry name" value="RuvA domain 2-like"/>
    <property type="match status" value="1"/>
</dbReference>
<dbReference type="NCBIfam" id="TIGR00732">
    <property type="entry name" value="dprA"/>
    <property type="match status" value="1"/>
</dbReference>
<dbReference type="PANTHER" id="PTHR43022">
    <property type="entry name" value="PROTEIN SMF"/>
    <property type="match status" value="1"/>
</dbReference>
<comment type="similarity">
    <text evidence="1">Belongs to the DprA/Smf family.</text>
</comment>
<dbReference type="RefSeq" id="WP_369017365.1">
    <property type="nucleotide sequence ID" value="NZ_CP121689.1"/>
</dbReference>
<gene>
    <name evidence="3" type="primary">dprA</name>
    <name evidence="3" type="ORF">QBE54_06335</name>
</gene>
<dbReference type="InterPro" id="IPR003488">
    <property type="entry name" value="DprA"/>
</dbReference>
<dbReference type="PANTHER" id="PTHR43022:SF1">
    <property type="entry name" value="PROTEIN SMF"/>
    <property type="match status" value="1"/>
</dbReference>
<dbReference type="InterPro" id="IPR010994">
    <property type="entry name" value="RuvA_2-like"/>
</dbReference>
<sequence>MDELEKAHWVAFSHVKGIGPSRFQKLLSHFGSACNAWNASEKEMLLVLGERLTYEINQQKKKLQPEKLYREIVAREIQVLTLEDHNLYPPLLREISNSPYVLYCKGDFYFQDFKHFLAVIGTRKPTPYGLRAAHILSRSAAEKGIVIVSGLATGIDGEAHRGAIDADAPTIGVLGSGFDHLYPRIHKKLAQEILEKGGLLVSEYPPSTKPSKESFPQRNRIISGLSHGVLVVEAPIKSGTMITVDFALEQGREVLAVPGPIFSRTCEGSNLLIAQGAYPVVSVKSIYDFFQLPLETATREEHLEPASLAEENLLQLIPFDGIHKEELLLQSKLEESTFYKVLLALEIKGLIGESADGRLFRY</sequence>
<feature type="domain" description="Smf/DprA SLOG" evidence="2">
    <location>
        <begin position="83"/>
        <end position="290"/>
    </location>
</feature>
<protein>
    <submittedName>
        <fullName evidence="3">DNA-processing protein DprA</fullName>
    </submittedName>
</protein>
<name>A0ABZ2Y898_9BACT</name>
<dbReference type="Gene3D" id="1.10.10.10">
    <property type="entry name" value="Winged helix-like DNA-binding domain superfamily/Winged helix DNA-binding domain"/>
    <property type="match status" value="1"/>
</dbReference>
<evidence type="ECO:0000313" key="4">
    <source>
        <dbReference type="Proteomes" id="UP001461341"/>
    </source>
</evidence>
<organism evidence="3 4">
    <name type="scientific">Thermatribacter velox</name>
    <dbReference type="NCBI Taxonomy" id="3039681"/>
    <lineage>
        <taxon>Bacteria</taxon>
        <taxon>Pseudomonadati</taxon>
        <taxon>Atribacterota</taxon>
        <taxon>Atribacteria</taxon>
        <taxon>Atribacterales</taxon>
        <taxon>Thermatribacteraceae</taxon>
        <taxon>Thermatribacter</taxon>
    </lineage>
</organism>
<dbReference type="Pfam" id="PF02481">
    <property type="entry name" value="DNA_processg_A"/>
    <property type="match status" value="1"/>
</dbReference>
<dbReference type="InterPro" id="IPR057666">
    <property type="entry name" value="DrpA_SLOG"/>
</dbReference>
<evidence type="ECO:0000256" key="1">
    <source>
        <dbReference type="ARBA" id="ARBA00006525"/>
    </source>
</evidence>
<dbReference type="Proteomes" id="UP001461341">
    <property type="component" value="Chromosome"/>
</dbReference>
<dbReference type="Gene3D" id="3.40.50.450">
    <property type="match status" value="1"/>
</dbReference>
<accession>A0ABZ2Y898</accession>
<proteinExistence type="inferred from homology"/>
<dbReference type="EMBL" id="CP121689">
    <property type="protein sequence ID" value="WZL75219.1"/>
    <property type="molecule type" value="Genomic_DNA"/>
</dbReference>
<dbReference type="InterPro" id="IPR036388">
    <property type="entry name" value="WH-like_DNA-bd_sf"/>
</dbReference>
<evidence type="ECO:0000259" key="2">
    <source>
        <dbReference type="Pfam" id="PF02481"/>
    </source>
</evidence>